<dbReference type="AlphaFoldDB" id="A0A553UID5"/>
<keyword evidence="1" id="KW-0732">Signal</keyword>
<evidence type="ECO:0000256" key="1">
    <source>
        <dbReference type="SAM" id="SignalP"/>
    </source>
</evidence>
<proteinExistence type="predicted"/>
<dbReference type="Proteomes" id="UP000319322">
    <property type="component" value="Unassembled WGS sequence"/>
</dbReference>
<comment type="caution">
    <text evidence="2">The sequence shown here is derived from an EMBL/GenBank/DDBJ whole genome shotgun (WGS) entry which is preliminary data.</text>
</comment>
<protein>
    <submittedName>
        <fullName evidence="2">Uncharacterized protein</fullName>
    </submittedName>
</protein>
<accession>A0A553UID5</accession>
<dbReference type="RefSeq" id="WP_143928476.1">
    <property type="nucleotide sequence ID" value="NZ_VKGC01000031.1"/>
</dbReference>
<keyword evidence="3" id="KW-1185">Reference proteome</keyword>
<evidence type="ECO:0000313" key="2">
    <source>
        <dbReference type="EMBL" id="TSA79984.1"/>
    </source>
</evidence>
<gene>
    <name evidence="2" type="ORF">FNE76_07695</name>
</gene>
<sequence>MKNLFLMLSLCLSWHSLHALELKEAQAVVKKWVNDYWKRDVDVIAKGDSCIHNDDSLQWSETIYDQEDARTLSKTPHDKPDKSKAYTLIFYRGCALFVGAQASDGVRTCMGILHKGQLSKGFCTDTPLDIEVKNNLLVISAKYQEVEIDDHYSADQYAFEMLRGRFYLRTYSKQVFSCHDPDNAHECPDPGLAYLYCFLGCDPMKLLGSHLYYSQPRDDPQGKFRISMQDFLYFWGKEGLDDYVGGDNDYMDFFGRDALLYRLREACFRSQKCQYLNPKALHEVCDKNIYTQGRCLYSTD</sequence>
<reference evidence="2" key="1">
    <citation type="submission" date="2019-07" db="EMBL/GenBank/DDBJ databases">
        <title>Helicobacter labacensis sp. nov., Helicobacter mehlei sp. nov. and Helicobacter vulpis sp. nov., isolated from gastric mucosa of red fox (Vulpis vulpis).</title>
        <authorList>
            <person name="Kusar D."/>
            <person name="Gruntar I."/>
            <person name="Pate M."/>
            <person name="Zajc U."/>
            <person name="Ocepek M."/>
        </authorList>
    </citation>
    <scope>NUCLEOTIDE SEQUENCE [LARGE SCALE GENOMIC DNA]</scope>
    <source>
        <strain evidence="2">L8b</strain>
    </source>
</reference>
<feature type="signal peptide" evidence="1">
    <location>
        <begin position="1"/>
        <end position="19"/>
    </location>
</feature>
<name>A0A553UID5_9HELI</name>
<organism evidence="2 3">
    <name type="scientific">Helicobacter mehlei</name>
    <dbReference type="NCBI Taxonomy" id="2316080"/>
    <lineage>
        <taxon>Bacteria</taxon>
        <taxon>Pseudomonadati</taxon>
        <taxon>Campylobacterota</taxon>
        <taxon>Epsilonproteobacteria</taxon>
        <taxon>Campylobacterales</taxon>
        <taxon>Helicobacteraceae</taxon>
        <taxon>Helicobacter</taxon>
    </lineage>
</organism>
<evidence type="ECO:0000313" key="3">
    <source>
        <dbReference type="Proteomes" id="UP000319322"/>
    </source>
</evidence>
<dbReference type="EMBL" id="VKGC01000031">
    <property type="protein sequence ID" value="TSA79984.1"/>
    <property type="molecule type" value="Genomic_DNA"/>
</dbReference>
<feature type="chain" id="PRO_5021814821" evidence="1">
    <location>
        <begin position="20"/>
        <end position="300"/>
    </location>
</feature>
<reference evidence="2" key="2">
    <citation type="submission" date="2019-07" db="EMBL/GenBank/DDBJ databases">
        <authorList>
            <person name="Papic B."/>
        </authorList>
    </citation>
    <scope>NUCLEOTIDE SEQUENCE [LARGE SCALE GENOMIC DNA]</scope>
    <source>
        <strain evidence="2">L8b</strain>
    </source>
</reference>